<proteinExistence type="predicted"/>
<feature type="signal peptide" evidence="1">
    <location>
        <begin position="1"/>
        <end position="16"/>
    </location>
</feature>
<dbReference type="GO" id="GO:0005576">
    <property type="term" value="C:extracellular region"/>
    <property type="evidence" value="ECO:0007669"/>
    <property type="project" value="InterPro"/>
</dbReference>
<organism evidence="2 3">
    <name type="scientific">Cryomyces minteri</name>
    <dbReference type="NCBI Taxonomy" id="331657"/>
    <lineage>
        <taxon>Eukaryota</taxon>
        <taxon>Fungi</taxon>
        <taxon>Dikarya</taxon>
        <taxon>Ascomycota</taxon>
        <taxon>Pezizomycotina</taxon>
        <taxon>Dothideomycetes</taxon>
        <taxon>Dothideomycetes incertae sedis</taxon>
        <taxon>Cryomyces</taxon>
    </lineage>
</organism>
<evidence type="ECO:0008006" key="4">
    <source>
        <dbReference type="Google" id="ProtNLM"/>
    </source>
</evidence>
<dbReference type="OrthoDB" id="5596743at2759"/>
<dbReference type="InterPro" id="IPR010711">
    <property type="entry name" value="PLA2G12"/>
</dbReference>
<evidence type="ECO:0000313" key="2">
    <source>
        <dbReference type="EMBL" id="TKA37883.1"/>
    </source>
</evidence>
<dbReference type="GO" id="GO:0050482">
    <property type="term" value="P:arachidonate secretion"/>
    <property type="evidence" value="ECO:0007669"/>
    <property type="project" value="InterPro"/>
</dbReference>
<dbReference type="PANTHER" id="PTHR12824">
    <property type="entry name" value="GROUP XII SECRETORY PHOSPHOLIPASE A2 FAMILY MEMBER"/>
    <property type="match status" value="1"/>
</dbReference>
<accession>A0A4U0UQC5</accession>
<evidence type="ECO:0000313" key="3">
    <source>
        <dbReference type="Proteomes" id="UP000308768"/>
    </source>
</evidence>
<dbReference type="STRING" id="331657.A0A4U0UQC5"/>
<dbReference type="GO" id="GO:0005509">
    <property type="term" value="F:calcium ion binding"/>
    <property type="evidence" value="ECO:0007669"/>
    <property type="project" value="InterPro"/>
</dbReference>
<dbReference type="EMBL" id="NAJN01003569">
    <property type="protein sequence ID" value="TKA37883.1"/>
    <property type="molecule type" value="Genomic_DNA"/>
</dbReference>
<reference evidence="2 3" key="1">
    <citation type="submission" date="2017-03" db="EMBL/GenBank/DDBJ databases">
        <title>Genomes of endolithic fungi from Antarctica.</title>
        <authorList>
            <person name="Coleine C."/>
            <person name="Masonjones S."/>
            <person name="Stajich J.E."/>
        </authorList>
    </citation>
    <scope>NUCLEOTIDE SEQUENCE [LARGE SCALE GENOMIC DNA]</scope>
    <source>
        <strain evidence="2 3">CCFEE 5187</strain>
    </source>
</reference>
<comment type="caution">
    <text evidence="2">The sequence shown here is derived from an EMBL/GenBank/DDBJ whole genome shotgun (WGS) entry which is preliminary data.</text>
</comment>
<dbReference type="Pfam" id="PF06951">
    <property type="entry name" value="PLA2G12"/>
    <property type="match status" value="1"/>
</dbReference>
<name>A0A4U0UQC5_9PEZI</name>
<dbReference type="AlphaFoldDB" id="A0A4U0UQC5"/>
<dbReference type="Gene3D" id="1.20.90.10">
    <property type="entry name" value="Phospholipase A2 domain"/>
    <property type="match status" value="1"/>
</dbReference>
<dbReference type="InterPro" id="IPR036444">
    <property type="entry name" value="PLipase_A2_dom_sf"/>
</dbReference>
<keyword evidence="1" id="KW-0732">Signal</keyword>
<dbReference type="PANTHER" id="PTHR12824:SF8">
    <property type="entry name" value="GXIVSPLA2, ISOFORM A"/>
    <property type="match status" value="1"/>
</dbReference>
<dbReference type="SUPFAM" id="SSF48619">
    <property type="entry name" value="Phospholipase A2, PLA2"/>
    <property type="match status" value="1"/>
</dbReference>
<dbReference type="GO" id="GO:0016042">
    <property type="term" value="P:lipid catabolic process"/>
    <property type="evidence" value="ECO:0007669"/>
    <property type="project" value="InterPro"/>
</dbReference>
<dbReference type="Proteomes" id="UP000308768">
    <property type="component" value="Unassembled WGS sequence"/>
</dbReference>
<sequence length="338" mass="36464">MRLSIVCLLSISVVSAINFVPLPDSTQAPISPGNSKVAAVSNHCAKDVALGCPGVQLLNRTRDNYTPGTNGCGPETDNTFVATFNSVIDTVWAHECCNRHDTCYGSCQTTFDECNLDFRDCLRDSCKTAGHDMAVCDAAVPLYYGAVASSIGCSVFVADVGNLCECPPIEAITTGYGPYQEYFFILDEYKIETLRSRSSDTNTVYIGVDLNDVDSNGGRLTKPPGDHGSGFTSKPGMQINFMAQSTDRVTLWMLIYNGDTSPESLKKLKHESETLSFAGIAQLASATGTALLDMFGSLFGTQGTLQNALPSNLWHTIFPNCDGYVLQEILTYKDANPD</sequence>
<evidence type="ECO:0000256" key="1">
    <source>
        <dbReference type="SAM" id="SignalP"/>
    </source>
</evidence>
<gene>
    <name evidence="2" type="ORF">B0A49_14002</name>
</gene>
<dbReference type="GO" id="GO:0006644">
    <property type="term" value="P:phospholipid metabolic process"/>
    <property type="evidence" value="ECO:0007669"/>
    <property type="project" value="InterPro"/>
</dbReference>
<dbReference type="GO" id="GO:0004623">
    <property type="term" value="F:phospholipase A2 activity"/>
    <property type="evidence" value="ECO:0007669"/>
    <property type="project" value="InterPro"/>
</dbReference>
<feature type="chain" id="PRO_5020727637" description="Phospholipase A2 domain-containing protein" evidence="1">
    <location>
        <begin position="17"/>
        <end position="338"/>
    </location>
</feature>
<keyword evidence="3" id="KW-1185">Reference proteome</keyword>
<protein>
    <recommendedName>
        <fullName evidence="4">Phospholipase A2 domain-containing protein</fullName>
    </recommendedName>
</protein>